<gene>
    <name evidence="4" type="ORF">HA039_00500</name>
</gene>
<dbReference type="PANTHER" id="PTHR42937:SF1">
    <property type="entry name" value="DIAMINOPROPIONATE AMMONIA-LYASE"/>
    <property type="match status" value="1"/>
</dbReference>
<keyword evidence="4" id="KW-0456">Lyase</keyword>
<evidence type="ECO:0000313" key="5">
    <source>
        <dbReference type="Proteomes" id="UP000501179"/>
    </source>
</evidence>
<dbReference type="GO" id="GO:0008838">
    <property type="term" value="F:diaminopropionate ammonia-lyase activity"/>
    <property type="evidence" value="ECO:0007669"/>
    <property type="project" value="UniProtKB-EC"/>
</dbReference>
<dbReference type="Pfam" id="PF00291">
    <property type="entry name" value="PALP"/>
    <property type="match status" value="1"/>
</dbReference>
<name>A0A6G9GRX8_9ACTN</name>
<proteinExistence type="predicted"/>
<dbReference type="EMBL" id="CP050177">
    <property type="protein sequence ID" value="QIQ00975.1"/>
    <property type="molecule type" value="Genomic_DNA"/>
</dbReference>
<evidence type="ECO:0000256" key="2">
    <source>
        <dbReference type="ARBA" id="ARBA00022898"/>
    </source>
</evidence>
<feature type="domain" description="Tryptophan synthase beta chain-like PALP" evidence="3">
    <location>
        <begin position="41"/>
        <end position="345"/>
    </location>
</feature>
<reference evidence="4 5" key="1">
    <citation type="submission" date="2020-03" db="EMBL/GenBank/DDBJ databases">
        <title>A novel species.</title>
        <authorList>
            <person name="Gao J."/>
        </authorList>
    </citation>
    <scope>NUCLEOTIDE SEQUENCE [LARGE SCALE GENOMIC DNA]</scope>
    <source>
        <strain evidence="4 5">QMT-12</strain>
    </source>
</reference>
<dbReference type="RefSeq" id="WP_167022116.1">
    <property type="nucleotide sequence ID" value="NZ_CP050177.1"/>
</dbReference>
<dbReference type="Proteomes" id="UP000501179">
    <property type="component" value="Chromosome"/>
</dbReference>
<evidence type="ECO:0000256" key="1">
    <source>
        <dbReference type="ARBA" id="ARBA00001933"/>
    </source>
</evidence>
<dbReference type="Gene3D" id="3.40.50.1100">
    <property type="match status" value="2"/>
</dbReference>
<dbReference type="SUPFAM" id="SSF53686">
    <property type="entry name" value="Tryptophan synthase beta subunit-like PLP-dependent enzymes"/>
    <property type="match status" value="1"/>
</dbReference>
<dbReference type="KEGG" id="slia:HA039_00500"/>
<dbReference type="NCBIfam" id="NF006058">
    <property type="entry name" value="PRK08206.1"/>
    <property type="match status" value="1"/>
</dbReference>
<dbReference type="InterPro" id="IPR001926">
    <property type="entry name" value="TrpB-like_PALP"/>
</dbReference>
<dbReference type="PANTHER" id="PTHR42937">
    <property type="match status" value="1"/>
</dbReference>
<organism evidence="4 5">
    <name type="scientific">Streptomyces liangshanensis</name>
    <dbReference type="NCBI Taxonomy" id="2717324"/>
    <lineage>
        <taxon>Bacteria</taxon>
        <taxon>Bacillati</taxon>
        <taxon>Actinomycetota</taxon>
        <taxon>Actinomycetes</taxon>
        <taxon>Kitasatosporales</taxon>
        <taxon>Streptomycetaceae</taxon>
        <taxon>Streptomyces</taxon>
    </lineage>
</organism>
<comment type="cofactor">
    <cofactor evidence="1">
        <name>pyridoxal 5'-phosphate</name>
        <dbReference type="ChEBI" id="CHEBI:597326"/>
    </cofactor>
</comment>
<accession>A0A6G9GRX8</accession>
<dbReference type="EC" id="4.3.1.15" evidence="4"/>
<dbReference type="GO" id="GO:1901605">
    <property type="term" value="P:alpha-amino acid metabolic process"/>
    <property type="evidence" value="ECO:0007669"/>
    <property type="project" value="UniProtKB-ARBA"/>
</dbReference>
<sequence length="390" mass="39579">MSSAPRTADNAPSWYVNPAARTWTCEPPPADVPLFHAGLPASGPTPLVELPAVAAELGVRRVFVKDESTRLGLPAFKALGVSYAVHRVLAERVGAPPGPATVAQMRARAAALPPIELVAASDGNHGHALARTGRLLGLPVRILLPEAVGAVMAEAIAAEGARVDVVAADYDTTVRRAAGVAAGHEPAVLVQDTSWEGYERIPRWIVDGYATLFHEIDAQLRAAGAPAPALVAVPMGVGSLAQAAVTHYRGAAAGRATALLGVEPDTAACVRAGLAAGRPLALATGRTIMAGLNCGTPSPLAWPYLRGGLDACVTVTDPAAARAVADLARLGLSSGPCGAATLAAARTTLAVTPDGYGAPTRRRLLGVDAMSTVILLSTEASRPAHGDAAG</sequence>
<dbReference type="InterPro" id="IPR036052">
    <property type="entry name" value="TrpB-like_PALP_sf"/>
</dbReference>
<evidence type="ECO:0000313" key="4">
    <source>
        <dbReference type="EMBL" id="QIQ00975.1"/>
    </source>
</evidence>
<keyword evidence="2" id="KW-0663">Pyridoxal phosphate</keyword>
<protein>
    <submittedName>
        <fullName evidence="4">Diaminopropionate ammonia-lyase</fullName>
        <ecNumber evidence="4">4.3.1.15</ecNumber>
    </submittedName>
</protein>
<evidence type="ECO:0000259" key="3">
    <source>
        <dbReference type="Pfam" id="PF00291"/>
    </source>
</evidence>
<dbReference type="AlphaFoldDB" id="A0A6G9GRX8"/>
<keyword evidence="5" id="KW-1185">Reference proteome</keyword>